<name>A0A1I4LFQ0_9HYPH</name>
<evidence type="ECO:0000313" key="3">
    <source>
        <dbReference type="Proteomes" id="UP000199048"/>
    </source>
</evidence>
<dbReference type="Pfam" id="PF08447">
    <property type="entry name" value="PAS_3"/>
    <property type="match status" value="1"/>
</dbReference>
<accession>A0A1I4LFQ0</accession>
<gene>
    <name evidence="2" type="ORF">SAMN05192568_1013100</name>
</gene>
<organism evidence="2 3">
    <name type="scientific">Methylobacterium pseudosasicola</name>
    <dbReference type="NCBI Taxonomy" id="582667"/>
    <lineage>
        <taxon>Bacteria</taxon>
        <taxon>Pseudomonadati</taxon>
        <taxon>Pseudomonadota</taxon>
        <taxon>Alphaproteobacteria</taxon>
        <taxon>Hyphomicrobiales</taxon>
        <taxon>Methylobacteriaceae</taxon>
        <taxon>Methylobacterium</taxon>
    </lineage>
</organism>
<proteinExistence type="predicted"/>
<dbReference type="InterPro" id="IPR035965">
    <property type="entry name" value="PAS-like_dom_sf"/>
</dbReference>
<protein>
    <submittedName>
        <fullName evidence="2">PAS fold-containing protein</fullName>
    </submittedName>
</protein>
<dbReference type="Gene3D" id="2.10.70.100">
    <property type="match status" value="1"/>
</dbReference>
<evidence type="ECO:0000259" key="1">
    <source>
        <dbReference type="Pfam" id="PF08447"/>
    </source>
</evidence>
<dbReference type="InterPro" id="IPR013655">
    <property type="entry name" value="PAS_fold_3"/>
</dbReference>
<dbReference type="SUPFAM" id="SSF55785">
    <property type="entry name" value="PYP-like sensor domain (PAS domain)"/>
    <property type="match status" value="1"/>
</dbReference>
<evidence type="ECO:0000313" key="2">
    <source>
        <dbReference type="EMBL" id="SFL89770.1"/>
    </source>
</evidence>
<keyword evidence="3" id="KW-1185">Reference proteome</keyword>
<dbReference type="RefSeq" id="WP_092041707.1">
    <property type="nucleotide sequence ID" value="NZ_FOTK01000013.1"/>
</dbReference>
<dbReference type="AlphaFoldDB" id="A0A1I4LFQ0"/>
<sequence>MVVDAIKRPRGLPVDLPAALDASGVIGAWSWSPRSERCILDAGAAEVLAGDPGLAGRPIPLEIARSCIHPEDRPALVRHFQAVCERGGLFVAEYRTLSPSGQVRWILDRGRVPAGASSRRIGHGLIIDVTDDRREDDADAPARVEPLDALSVAIDRALECRDALDGVEDSELQLLVDMLLLRLGQSIAKTPAGNGGRRGH</sequence>
<dbReference type="Proteomes" id="UP000199048">
    <property type="component" value="Unassembled WGS sequence"/>
</dbReference>
<dbReference type="STRING" id="582667.SAMN05192568_1013100"/>
<dbReference type="OrthoDB" id="7991224at2"/>
<reference evidence="3" key="1">
    <citation type="submission" date="2016-10" db="EMBL/GenBank/DDBJ databases">
        <authorList>
            <person name="Varghese N."/>
            <person name="Submissions S."/>
        </authorList>
    </citation>
    <scope>NUCLEOTIDE SEQUENCE [LARGE SCALE GENOMIC DNA]</scope>
    <source>
        <strain evidence="3">BL36</strain>
    </source>
</reference>
<feature type="domain" description="PAS fold-3" evidence="1">
    <location>
        <begin position="65"/>
        <end position="113"/>
    </location>
</feature>
<dbReference type="EMBL" id="FOTK01000013">
    <property type="protein sequence ID" value="SFL89770.1"/>
    <property type="molecule type" value="Genomic_DNA"/>
</dbReference>
<dbReference type="Gene3D" id="3.30.450.20">
    <property type="entry name" value="PAS domain"/>
    <property type="match status" value="1"/>
</dbReference>